<gene>
    <name evidence="1" type="primary">96</name>
    <name evidence="1" type="ORF">SEA_SONALI_96</name>
</gene>
<protein>
    <submittedName>
        <fullName evidence="1">Uncharacterized protein</fullName>
    </submittedName>
</protein>
<proteinExistence type="predicted"/>
<sequence length="70" mass="7808">MSRRGEGLVYRGGLQEAHGAVVKWMEDCRCNRCLASPVNPSGERLVRAVVDLEGWEEVLTCARPSSFRES</sequence>
<evidence type="ECO:0000313" key="2">
    <source>
        <dbReference type="Proteomes" id="UP000289206"/>
    </source>
</evidence>
<evidence type="ECO:0000313" key="1">
    <source>
        <dbReference type="EMBL" id="QAY16208.1"/>
    </source>
</evidence>
<dbReference type="RefSeq" id="YP_009819769.1">
    <property type="nucleotide sequence ID" value="NC_048152.1"/>
</dbReference>
<keyword evidence="2" id="KW-1185">Reference proteome</keyword>
<dbReference type="GeneID" id="55011187"/>
<name>A0A411CQL6_9CAUD</name>
<dbReference type="KEGG" id="vg:55011187"/>
<reference evidence="1 2" key="1">
    <citation type="submission" date="2019-01" db="EMBL/GenBank/DDBJ databases">
        <authorList>
            <person name="Adair T.L."/>
            <person name="Lucas L.G."/>
            <person name="Young A.M."/>
            <person name="Antrich S.C."/>
            <person name="Baird A.G."/>
            <person name="Dunn E.L."/>
            <person name="Fernandes B.I."/>
            <person name="Fraley E.G."/>
            <person name="Ghanem A.X."/>
            <person name="Gilbert M.G."/>
            <person name="Morris T.B."/>
            <person name="Nortch B.D."/>
            <person name="Overcash M.E."/>
            <person name="Pavleszek K.E."/>
            <person name="Pellegrini L.I.O."/>
            <person name="Pham L.T."/>
            <person name="Rule L.S."/>
            <person name="Schultz E.M."/>
            <person name="Smith J."/>
            <person name="Thong B.J."/>
            <person name="Turner H.A."/>
            <person name="Walker G."/>
            <person name="Whitaker Z.J."/>
            <person name="Wilsey R.N."/>
            <person name="Yanney R.L."/>
            <person name="Klyczek K."/>
            <person name="Garlena R.A."/>
            <person name="Russell D.A."/>
            <person name="Pope W.H."/>
            <person name="Jacobs-Sera D."/>
            <person name="Hatfull G.F."/>
        </authorList>
    </citation>
    <scope>NUCLEOTIDE SEQUENCE [LARGE SCALE GENOMIC DNA]</scope>
</reference>
<organism evidence="1 2">
    <name type="scientific">Arthrobacter phage Sonali</name>
    <dbReference type="NCBI Taxonomy" id="2510495"/>
    <lineage>
        <taxon>Viruses</taxon>
        <taxon>Duplodnaviria</taxon>
        <taxon>Heunggongvirae</taxon>
        <taxon>Uroviricota</taxon>
        <taxon>Caudoviricetes</taxon>
        <taxon>Sonalivirus</taxon>
        <taxon>Sonalivirus sonali</taxon>
    </lineage>
</organism>
<dbReference type="EMBL" id="MK411746">
    <property type="protein sequence ID" value="QAY16208.1"/>
    <property type="molecule type" value="Genomic_DNA"/>
</dbReference>
<accession>A0A411CQL6</accession>
<dbReference type="Proteomes" id="UP000289206">
    <property type="component" value="Segment"/>
</dbReference>